<organism evidence="6 7">
    <name type="scientific">Rhypophila decipiens</name>
    <dbReference type="NCBI Taxonomy" id="261697"/>
    <lineage>
        <taxon>Eukaryota</taxon>
        <taxon>Fungi</taxon>
        <taxon>Dikarya</taxon>
        <taxon>Ascomycota</taxon>
        <taxon>Pezizomycotina</taxon>
        <taxon>Sordariomycetes</taxon>
        <taxon>Sordariomycetidae</taxon>
        <taxon>Sordariales</taxon>
        <taxon>Naviculisporaceae</taxon>
        <taxon>Rhypophila</taxon>
    </lineage>
</organism>
<dbReference type="Pfam" id="PF07687">
    <property type="entry name" value="M20_dimer"/>
    <property type="match status" value="1"/>
</dbReference>
<name>A0AAN6YK09_9PEZI</name>
<evidence type="ECO:0000256" key="4">
    <source>
        <dbReference type="PIRSR" id="PIRSR005962-1"/>
    </source>
</evidence>
<dbReference type="GO" id="GO:0046872">
    <property type="term" value="F:metal ion binding"/>
    <property type="evidence" value="ECO:0007669"/>
    <property type="project" value="UniProtKB-KW"/>
</dbReference>
<dbReference type="InterPro" id="IPR036264">
    <property type="entry name" value="Bact_exopeptidase_dim_dom"/>
</dbReference>
<keyword evidence="4" id="KW-0464">Manganese</keyword>
<keyword evidence="3" id="KW-0378">Hydrolase</keyword>
<keyword evidence="4" id="KW-0479">Metal-binding</keyword>
<gene>
    <name evidence="6" type="ORF">QBC37DRAFT_136594</name>
</gene>
<dbReference type="Gene3D" id="3.30.70.360">
    <property type="match status" value="1"/>
</dbReference>
<dbReference type="FunFam" id="3.30.70.360:FF:000001">
    <property type="entry name" value="N-acetyldiaminopimelate deacetylase"/>
    <property type="match status" value="1"/>
</dbReference>
<keyword evidence="7" id="KW-1185">Reference proteome</keyword>
<comment type="similarity">
    <text evidence="2">Belongs to the peptidase M20A family.</text>
</comment>
<dbReference type="PANTHER" id="PTHR11014:SF63">
    <property type="entry name" value="METALLOPEPTIDASE, PUTATIVE (AFU_ORTHOLOGUE AFUA_6G09600)-RELATED"/>
    <property type="match status" value="1"/>
</dbReference>
<evidence type="ECO:0000313" key="7">
    <source>
        <dbReference type="Proteomes" id="UP001301769"/>
    </source>
</evidence>
<feature type="binding site" evidence="4">
    <location>
        <position position="109"/>
    </location>
    <ligand>
        <name>Mn(2+)</name>
        <dbReference type="ChEBI" id="CHEBI:29035"/>
        <label>2</label>
    </ligand>
</feature>
<dbReference type="InterPro" id="IPR011650">
    <property type="entry name" value="Peptidase_M20_dimer"/>
</dbReference>
<dbReference type="InterPro" id="IPR017439">
    <property type="entry name" value="Amidohydrolase"/>
</dbReference>
<dbReference type="AlphaFoldDB" id="A0AAN6YK09"/>
<feature type="binding site" evidence="4">
    <location>
        <position position="107"/>
    </location>
    <ligand>
        <name>Mn(2+)</name>
        <dbReference type="ChEBI" id="CHEBI:29035"/>
        <label>2</label>
    </ligand>
</feature>
<evidence type="ECO:0000313" key="6">
    <source>
        <dbReference type="EMBL" id="KAK4219481.1"/>
    </source>
</evidence>
<evidence type="ECO:0000256" key="2">
    <source>
        <dbReference type="ARBA" id="ARBA00006247"/>
    </source>
</evidence>
<dbReference type="Proteomes" id="UP001301769">
    <property type="component" value="Unassembled WGS sequence"/>
</dbReference>
<comment type="cofactor">
    <cofactor evidence="4">
        <name>Mn(2+)</name>
        <dbReference type="ChEBI" id="CHEBI:29035"/>
    </cofactor>
    <text evidence="4">The Mn(2+) ion enhances activity.</text>
</comment>
<dbReference type="PANTHER" id="PTHR11014">
    <property type="entry name" value="PEPTIDASE M20 FAMILY MEMBER"/>
    <property type="match status" value="1"/>
</dbReference>
<feature type="binding site" evidence="4">
    <location>
        <position position="143"/>
    </location>
    <ligand>
        <name>Mn(2+)</name>
        <dbReference type="ChEBI" id="CHEBI:29035"/>
        <label>2</label>
    </ligand>
</feature>
<protein>
    <submittedName>
        <fullName evidence="6">Metal-dependent amidase/aminoacylase/carboxypeptidase</fullName>
    </submittedName>
</protein>
<dbReference type="PIRSF" id="PIRSF005962">
    <property type="entry name" value="Pept_M20D_amidohydro"/>
    <property type="match status" value="1"/>
</dbReference>
<comment type="caution">
    <text evidence="6">The sequence shown here is derived from an EMBL/GenBank/DDBJ whole genome shotgun (WGS) entry which is preliminary data.</text>
</comment>
<dbReference type="SUPFAM" id="SSF53187">
    <property type="entry name" value="Zn-dependent exopeptidases"/>
    <property type="match status" value="1"/>
</dbReference>
<reference evidence="6" key="2">
    <citation type="submission" date="2023-05" db="EMBL/GenBank/DDBJ databases">
        <authorList>
            <consortium name="Lawrence Berkeley National Laboratory"/>
            <person name="Steindorff A."/>
            <person name="Hensen N."/>
            <person name="Bonometti L."/>
            <person name="Westerberg I."/>
            <person name="Brannstrom I.O."/>
            <person name="Guillou S."/>
            <person name="Cros-Aarteil S."/>
            <person name="Calhoun S."/>
            <person name="Haridas S."/>
            <person name="Kuo A."/>
            <person name="Mondo S."/>
            <person name="Pangilinan J."/>
            <person name="Riley R."/>
            <person name="Labutti K."/>
            <person name="Andreopoulos B."/>
            <person name="Lipzen A."/>
            <person name="Chen C."/>
            <person name="Yanf M."/>
            <person name="Daum C."/>
            <person name="Ng V."/>
            <person name="Clum A."/>
            <person name="Ohm R."/>
            <person name="Martin F."/>
            <person name="Silar P."/>
            <person name="Natvig D."/>
            <person name="Lalanne C."/>
            <person name="Gautier V."/>
            <person name="Ament-Velasquez S.L."/>
            <person name="Kruys A."/>
            <person name="Hutchinson M.I."/>
            <person name="Powell A.J."/>
            <person name="Barry K."/>
            <person name="Miller A.N."/>
            <person name="Grigoriev I.V."/>
            <person name="Debuchy R."/>
            <person name="Gladieux P."/>
            <person name="Thoren M.H."/>
            <person name="Johannesson H."/>
        </authorList>
    </citation>
    <scope>NUCLEOTIDE SEQUENCE</scope>
    <source>
        <strain evidence="6">PSN293</strain>
    </source>
</reference>
<dbReference type="InterPro" id="IPR002933">
    <property type="entry name" value="Peptidase_M20"/>
</dbReference>
<dbReference type="Pfam" id="PF01546">
    <property type="entry name" value="Peptidase_M20"/>
    <property type="match status" value="1"/>
</dbReference>
<dbReference type="EMBL" id="MU858048">
    <property type="protein sequence ID" value="KAK4219481.1"/>
    <property type="molecule type" value="Genomic_DNA"/>
</dbReference>
<reference evidence="6" key="1">
    <citation type="journal article" date="2023" name="Mol. Phylogenet. Evol.">
        <title>Genome-scale phylogeny and comparative genomics of the fungal order Sordariales.</title>
        <authorList>
            <person name="Hensen N."/>
            <person name="Bonometti L."/>
            <person name="Westerberg I."/>
            <person name="Brannstrom I.O."/>
            <person name="Guillou S."/>
            <person name="Cros-Aarteil S."/>
            <person name="Calhoun S."/>
            <person name="Haridas S."/>
            <person name="Kuo A."/>
            <person name="Mondo S."/>
            <person name="Pangilinan J."/>
            <person name="Riley R."/>
            <person name="LaButti K."/>
            <person name="Andreopoulos B."/>
            <person name="Lipzen A."/>
            <person name="Chen C."/>
            <person name="Yan M."/>
            <person name="Daum C."/>
            <person name="Ng V."/>
            <person name="Clum A."/>
            <person name="Steindorff A."/>
            <person name="Ohm R.A."/>
            <person name="Martin F."/>
            <person name="Silar P."/>
            <person name="Natvig D.O."/>
            <person name="Lalanne C."/>
            <person name="Gautier V."/>
            <person name="Ament-Velasquez S.L."/>
            <person name="Kruys A."/>
            <person name="Hutchinson M.I."/>
            <person name="Powell A.J."/>
            <person name="Barry K."/>
            <person name="Miller A.N."/>
            <person name="Grigoriev I.V."/>
            <person name="Debuchy R."/>
            <person name="Gladieux P."/>
            <person name="Hiltunen Thoren M."/>
            <person name="Johannesson H."/>
        </authorList>
    </citation>
    <scope>NUCLEOTIDE SEQUENCE</scope>
    <source>
        <strain evidence="6">PSN293</strain>
    </source>
</reference>
<sequence>MSHLISRFRPDFGPYEALYKKLHANPELSCYEGSTASVVAQQLQLLAGVEIKTGIGGHGVVGVMRNGEGPVVMLRAELDALPVLEQTGLPYASTKRTPTGEPLMHACGHDMHMTALLASAQLLHMARSYWRGTVVFAFQPDEENGAGAKRMVDDGLYDTQRHAVPPPDIVLGGHVMPMRSGTISTRKGPFNSASESFRVTLYGQGGHGGKPHQTIDPIVMACSTVMKLQTIVSREIDPQEAAVVTVGSIAAGRVANVIPEVATLLVNTRSFTDITRKHLRASITRIVEAESMSSGSPKAPVIEKISSFPLLFNDYAATEKVEQAMMGHFGGEAFSTDIPISTGSEDIANLANPVSAAVCFWNYGGTDPKLFDDAVKQGGAGQIPANHSAKFAPVIQPTMTVATDAYALAALTFLETRPECVSRSI</sequence>
<evidence type="ECO:0000259" key="5">
    <source>
        <dbReference type="Pfam" id="PF07687"/>
    </source>
</evidence>
<proteinExistence type="inferred from homology"/>
<dbReference type="SUPFAM" id="SSF55031">
    <property type="entry name" value="Bacterial exopeptidase dimerisation domain"/>
    <property type="match status" value="1"/>
</dbReference>
<dbReference type="GO" id="GO:0016787">
    <property type="term" value="F:hydrolase activity"/>
    <property type="evidence" value="ECO:0007669"/>
    <property type="project" value="UniProtKB-KW"/>
</dbReference>
<dbReference type="Gene3D" id="3.40.630.10">
    <property type="entry name" value="Zn peptidases"/>
    <property type="match status" value="1"/>
</dbReference>
<feature type="domain" description="Peptidase M20 dimerisation" evidence="5">
    <location>
        <begin position="196"/>
        <end position="290"/>
    </location>
</feature>
<comment type="similarity">
    <text evidence="1">Belongs to the peptidase M20 family.</text>
</comment>
<feature type="binding site" evidence="4">
    <location>
        <position position="174"/>
    </location>
    <ligand>
        <name>Mn(2+)</name>
        <dbReference type="ChEBI" id="CHEBI:29035"/>
        <label>2</label>
    </ligand>
</feature>
<evidence type="ECO:0000256" key="1">
    <source>
        <dbReference type="ARBA" id="ARBA00006153"/>
    </source>
</evidence>
<evidence type="ECO:0000256" key="3">
    <source>
        <dbReference type="ARBA" id="ARBA00022801"/>
    </source>
</evidence>
<accession>A0AAN6YK09</accession>
<dbReference type="NCBIfam" id="TIGR01891">
    <property type="entry name" value="amidohydrolases"/>
    <property type="match status" value="1"/>
</dbReference>